<dbReference type="RefSeq" id="XP_002184160.1">
    <property type="nucleotide sequence ID" value="XM_002184124.1"/>
</dbReference>
<dbReference type="InterPro" id="IPR011009">
    <property type="entry name" value="Kinase-like_dom_sf"/>
</dbReference>
<dbReference type="EMBL" id="CM000624">
    <property type="protein sequence ID" value="EEC44338.1"/>
    <property type="molecule type" value="Genomic_DNA"/>
</dbReference>
<dbReference type="GO" id="GO:0005737">
    <property type="term" value="C:cytoplasm"/>
    <property type="evidence" value="ECO:0007669"/>
    <property type="project" value="TreeGrafter"/>
</dbReference>
<dbReference type="GO" id="GO:0004672">
    <property type="term" value="F:protein kinase activity"/>
    <property type="evidence" value="ECO:0007669"/>
    <property type="project" value="InterPro"/>
</dbReference>
<proteinExistence type="predicted"/>
<dbReference type="STRING" id="556484.B7GAY7"/>
<dbReference type="GO" id="GO:0005524">
    <property type="term" value="F:ATP binding"/>
    <property type="evidence" value="ECO:0007669"/>
    <property type="project" value="InterPro"/>
</dbReference>
<reference evidence="3" key="2">
    <citation type="submission" date="2008-08" db="EMBL/GenBank/DDBJ databases">
        <authorList>
            <consortium name="Diatom Consortium"/>
            <person name="Grigoriev I."/>
            <person name="Grimwood J."/>
            <person name="Kuo A."/>
            <person name="Otillar R.P."/>
            <person name="Salamov A."/>
            <person name="Detter J.C."/>
            <person name="Lindquist E."/>
            <person name="Shapiro H."/>
            <person name="Lucas S."/>
            <person name="Glavina del Rio T."/>
            <person name="Pitluck S."/>
            <person name="Rokhsar D."/>
            <person name="Bowler C."/>
        </authorList>
    </citation>
    <scope>GENOME REANNOTATION</scope>
    <source>
        <strain evidence="3">CCAP 1055/1</strain>
    </source>
</reference>
<dbReference type="SMART" id="SM00220">
    <property type="entry name" value="S_TKc"/>
    <property type="match status" value="1"/>
</dbReference>
<dbReference type="Gene3D" id="1.10.510.10">
    <property type="entry name" value="Transferase(Phosphotransferase) domain 1"/>
    <property type="match status" value="1"/>
</dbReference>
<dbReference type="SUPFAM" id="SSF56112">
    <property type="entry name" value="Protein kinase-like (PK-like)"/>
    <property type="match status" value="1"/>
</dbReference>
<gene>
    <name evidence="2" type="ORF">PHATRDRAFT_16036</name>
</gene>
<evidence type="ECO:0000313" key="3">
    <source>
        <dbReference type="Proteomes" id="UP000000759"/>
    </source>
</evidence>
<evidence type="ECO:0000313" key="2">
    <source>
        <dbReference type="EMBL" id="EEC44338.1"/>
    </source>
</evidence>
<sequence length="162" mass="18834">VAYDIAEGVDYLHSKGIIYRDLKPDNIGFDSEGILKIFDFGLAKELREEERNVDGLYNMTGFTGAVRYMAPEVGLRQPYNLKADIYSWSMLMWYMMALEPPMGFYSPSMFIDRVFQKGYRPAVKEKWPEGLKQLMKDAWSDDTEERPSFQEIMTVLTNEVAR</sequence>
<dbReference type="InterPro" id="IPR000719">
    <property type="entry name" value="Prot_kinase_dom"/>
</dbReference>
<name>B7GAY7_PHATC</name>
<dbReference type="PANTHER" id="PTHR23257">
    <property type="entry name" value="SERINE-THREONINE PROTEIN KINASE"/>
    <property type="match status" value="1"/>
</dbReference>
<feature type="non-terminal residue" evidence="2">
    <location>
        <position position="162"/>
    </location>
</feature>
<dbReference type="PROSITE" id="PS50011">
    <property type="entry name" value="PROTEIN_KINASE_DOM"/>
    <property type="match status" value="1"/>
</dbReference>
<feature type="domain" description="Protein kinase" evidence="1">
    <location>
        <begin position="1"/>
        <end position="161"/>
    </location>
</feature>
<feature type="non-terminal residue" evidence="2">
    <location>
        <position position="1"/>
    </location>
</feature>
<reference evidence="2 3" key="1">
    <citation type="journal article" date="2008" name="Nature">
        <title>The Phaeodactylum genome reveals the evolutionary history of diatom genomes.</title>
        <authorList>
            <person name="Bowler C."/>
            <person name="Allen A.E."/>
            <person name="Badger J.H."/>
            <person name="Grimwood J."/>
            <person name="Jabbari K."/>
            <person name="Kuo A."/>
            <person name="Maheswari U."/>
            <person name="Martens C."/>
            <person name="Maumus F."/>
            <person name="Otillar R.P."/>
            <person name="Rayko E."/>
            <person name="Salamov A."/>
            <person name="Vandepoele K."/>
            <person name="Beszteri B."/>
            <person name="Gruber A."/>
            <person name="Heijde M."/>
            <person name="Katinka M."/>
            <person name="Mock T."/>
            <person name="Valentin K."/>
            <person name="Verret F."/>
            <person name="Berges J.A."/>
            <person name="Brownlee C."/>
            <person name="Cadoret J.P."/>
            <person name="Chiovitti A."/>
            <person name="Choi C.J."/>
            <person name="Coesel S."/>
            <person name="De Martino A."/>
            <person name="Detter J.C."/>
            <person name="Durkin C."/>
            <person name="Falciatore A."/>
            <person name="Fournet J."/>
            <person name="Haruta M."/>
            <person name="Huysman M.J."/>
            <person name="Jenkins B.D."/>
            <person name="Jiroutova K."/>
            <person name="Jorgensen R.E."/>
            <person name="Joubert Y."/>
            <person name="Kaplan A."/>
            <person name="Kroger N."/>
            <person name="Kroth P.G."/>
            <person name="La Roche J."/>
            <person name="Lindquist E."/>
            <person name="Lommer M."/>
            <person name="Martin-Jezequel V."/>
            <person name="Lopez P.J."/>
            <person name="Lucas S."/>
            <person name="Mangogna M."/>
            <person name="McGinnis K."/>
            <person name="Medlin L.K."/>
            <person name="Montsant A."/>
            <person name="Oudot-Le Secq M.P."/>
            <person name="Napoli C."/>
            <person name="Obornik M."/>
            <person name="Parker M.S."/>
            <person name="Petit J.L."/>
            <person name="Porcel B.M."/>
            <person name="Poulsen N."/>
            <person name="Robison M."/>
            <person name="Rychlewski L."/>
            <person name="Rynearson T.A."/>
            <person name="Schmutz J."/>
            <person name="Shapiro H."/>
            <person name="Siaut M."/>
            <person name="Stanley M."/>
            <person name="Sussman M.R."/>
            <person name="Taylor A.R."/>
            <person name="Vardi A."/>
            <person name="von Dassow P."/>
            <person name="Vyverman W."/>
            <person name="Willis A."/>
            <person name="Wyrwicz L.S."/>
            <person name="Rokhsar D.S."/>
            <person name="Weissenbach J."/>
            <person name="Armbrust E.V."/>
            <person name="Green B.R."/>
            <person name="Van de Peer Y."/>
            <person name="Grigoriev I.V."/>
        </authorList>
    </citation>
    <scope>NUCLEOTIDE SEQUENCE [LARGE SCALE GENOMIC DNA]</scope>
    <source>
        <strain evidence="2 3">CCAP 1055/1</strain>
    </source>
</reference>
<dbReference type="HOGENOM" id="CLU_037815_0_0_1"/>
<accession>B7GAY7</accession>
<dbReference type="Proteomes" id="UP000000759">
    <property type="component" value="Chromosome 22"/>
</dbReference>
<protein>
    <recommendedName>
        <fullName evidence="1">Protein kinase domain-containing protein</fullName>
    </recommendedName>
</protein>
<evidence type="ECO:0000259" key="1">
    <source>
        <dbReference type="PROSITE" id="PS50011"/>
    </source>
</evidence>
<organism evidence="2 3">
    <name type="scientific">Phaeodactylum tricornutum (strain CCAP 1055/1)</name>
    <dbReference type="NCBI Taxonomy" id="556484"/>
    <lineage>
        <taxon>Eukaryota</taxon>
        <taxon>Sar</taxon>
        <taxon>Stramenopiles</taxon>
        <taxon>Ochrophyta</taxon>
        <taxon>Bacillariophyta</taxon>
        <taxon>Bacillariophyceae</taxon>
        <taxon>Bacillariophycidae</taxon>
        <taxon>Naviculales</taxon>
        <taxon>Phaeodactylaceae</taxon>
        <taxon>Phaeodactylum</taxon>
    </lineage>
</organism>
<dbReference type="InParanoid" id="B7GAY7"/>
<dbReference type="InterPro" id="IPR050167">
    <property type="entry name" value="Ser_Thr_protein_kinase"/>
</dbReference>
<dbReference type="GeneID" id="7195865"/>
<keyword evidence="3" id="KW-1185">Reference proteome</keyword>
<dbReference type="Pfam" id="PF00069">
    <property type="entry name" value="Pkinase"/>
    <property type="match status" value="1"/>
</dbReference>
<dbReference type="KEGG" id="pti:PHATRDRAFT_16036"/>
<dbReference type="PaxDb" id="2850-Phatr16036"/>
<dbReference type="OrthoDB" id="187301at2759"/>
<dbReference type="PANTHER" id="PTHR23257:SF958">
    <property type="entry name" value="SERINE_THREONINE-PROTEIN KINASE WNK4"/>
    <property type="match status" value="1"/>
</dbReference>
<dbReference type="GO" id="GO:0007165">
    <property type="term" value="P:signal transduction"/>
    <property type="evidence" value="ECO:0007669"/>
    <property type="project" value="TreeGrafter"/>
</dbReference>
<dbReference type="eggNOG" id="KOG0192">
    <property type="taxonomic scope" value="Eukaryota"/>
</dbReference>
<dbReference type="AlphaFoldDB" id="B7GAY7"/>